<name>A0A660SJJ9_UNCW3</name>
<organism evidence="3 4">
    <name type="scientific">candidate division WOR-3 bacterium</name>
    <dbReference type="NCBI Taxonomy" id="2052148"/>
    <lineage>
        <taxon>Bacteria</taxon>
        <taxon>Bacteria division WOR-3</taxon>
    </lineage>
</organism>
<sequence>MSSADHIPIFPMSGKPILITGGAGFIGSNLIRQLIDDYRIICLDRLSYAGNPRNLSDLTDTIYLAPGYPPPKRDGGMGIKPLKEIPDDRLVFILGAVNDFDLLHQILKKVSGIIHLAAETHVDRSLLDPGPFLRSDLLGTYILLEAIRREGRIPLLHVSTDEIYGSRKEGRCSEDDPLNPTNPYAVAKAAADRLVLTYHKSFGLPVMVVRPSNNYGPYQHIEKFIPFMIVAAHKGLPLYLYGDGSNIRSWIHVEDCCRAIRLIFENWRDGEIYNISGEEITNLRVAQLICRILGIDPDRIEFIGDRPAHDYRYALNDEKLRNDLGFNRRIRFSDGLTQTIHWYREHVDWWQELWDEEFEAYLSEWYGRLGARPFKKP</sequence>
<comment type="caution">
    <text evidence="3">The sequence shown here is derived from an EMBL/GenBank/DDBJ whole genome shotgun (WGS) entry which is preliminary data.</text>
</comment>
<protein>
    <submittedName>
        <fullName evidence="3">dTDP-glucose 4,6-dehydratase</fullName>
    </submittedName>
</protein>
<feature type="domain" description="NAD-dependent epimerase/dehydratase" evidence="2">
    <location>
        <begin position="17"/>
        <end position="275"/>
    </location>
</feature>
<gene>
    <name evidence="3" type="ORF">DRP53_03120</name>
</gene>
<dbReference type="PANTHER" id="PTHR43000">
    <property type="entry name" value="DTDP-D-GLUCOSE 4,6-DEHYDRATASE-RELATED"/>
    <property type="match status" value="1"/>
</dbReference>
<dbReference type="InterPro" id="IPR001509">
    <property type="entry name" value="Epimerase_deHydtase"/>
</dbReference>
<evidence type="ECO:0000313" key="4">
    <source>
        <dbReference type="Proteomes" id="UP000268469"/>
    </source>
</evidence>
<dbReference type="GO" id="GO:0009225">
    <property type="term" value="P:nucleotide-sugar metabolic process"/>
    <property type="evidence" value="ECO:0007669"/>
    <property type="project" value="InterPro"/>
</dbReference>
<dbReference type="EMBL" id="QNBE01000021">
    <property type="protein sequence ID" value="RKX70969.1"/>
    <property type="molecule type" value="Genomic_DNA"/>
</dbReference>
<dbReference type="Gene3D" id="3.40.50.720">
    <property type="entry name" value="NAD(P)-binding Rossmann-like Domain"/>
    <property type="match status" value="2"/>
</dbReference>
<evidence type="ECO:0000313" key="3">
    <source>
        <dbReference type="EMBL" id="RKX70969.1"/>
    </source>
</evidence>
<dbReference type="InterPro" id="IPR005888">
    <property type="entry name" value="dTDP_Gluc_deHydtase"/>
</dbReference>
<evidence type="ECO:0000256" key="1">
    <source>
        <dbReference type="ARBA" id="ARBA00007637"/>
    </source>
</evidence>
<dbReference type="Gene3D" id="3.90.25.10">
    <property type="entry name" value="UDP-galactose 4-epimerase, domain 1"/>
    <property type="match status" value="1"/>
</dbReference>
<dbReference type="CDD" id="cd05246">
    <property type="entry name" value="dTDP_GD_SDR_e"/>
    <property type="match status" value="1"/>
</dbReference>
<dbReference type="AlphaFoldDB" id="A0A660SJJ9"/>
<dbReference type="Pfam" id="PF01370">
    <property type="entry name" value="Epimerase"/>
    <property type="match status" value="1"/>
</dbReference>
<dbReference type="GO" id="GO:0008460">
    <property type="term" value="F:dTDP-glucose 4,6-dehydratase activity"/>
    <property type="evidence" value="ECO:0007669"/>
    <property type="project" value="InterPro"/>
</dbReference>
<dbReference type="SUPFAM" id="SSF51735">
    <property type="entry name" value="NAD(P)-binding Rossmann-fold domains"/>
    <property type="match status" value="1"/>
</dbReference>
<proteinExistence type="inferred from homology"/>
<accession>A0A660SJJ9</accession>
<dbReference type="InterPro" id="IPR036291">
    <property type="entry name" value="NAD(P)-bd_dom_sf"/>
</dbReference>
<dbReference type="Proteomes" id="UP000268469">
    <property type="component" value="Unassembled WGS sequence"/>
</dbReference>
<reference evidence="3 4" key="1">
    <citation type="submission" date="2018-06" db="EMBL/GenBank/DDBJ databases">
        <title>Extensive metabolic versatility and redundancy in microbially diverse, dynamic hydrothermal sediments.</title>
        <authorList>
            <person name="Dombrowski N."/>
            <person name="Teske A."/>
            <person name="Baker B.J."/>
        </authorList>
    </citation>
    <scope>NUCLEOTIDE SEQUENCE [LARGE SCALE GENOMIC DNA]</scope>
    <source>
        <strain evidence="3">B36_G15</strain>
    </source>
</reference>
<comment type="similarity">
    <text evidence="1">Belongs to the NAD(P)-dependent epimerase/dehydratase family.</text>
</comment>
<evidence type="ECO:0000259" key="2">
    <source>
        <dbReference type="Pfam" id="PF01370"/>
    </source>
</evidence>